<dbReference type="RefSeq" id="XP_016708589.2">
    <property type="nucleotide sequence ID" value="XM_016853100.2"/>
</dbReference>
<evidence type="ECO:0000313" key="1">
    <source>
        <dbReference type="Proteomes" id="UP000818029"/>
    </source>
</evidence>
<reference evidence="2" key="2">
    <citation type="submission" date="2025-08" db="UniProtKB">
        <authorList>
            <consortium name="RefSeq"/>
        </authorList>
    </citation>
    <scope>IDENTIFICATION</scope>
</reference>
<accession>A0A1U8L627</accession>
<reference evidence="1" key="1">
    <citation type="journal article" date="2020" name="Nat. Genet.">
        <title>Genomic diversifications of five Gossypium allopolyploid species and their impact on cotton improvement.</title>
        <authorList>
            <person name="Chen Z.J."/>
            <person name="Sreedasyam A."/>
            <person name="Ando A."/>
            <person name="Song Q."/>
            <person name="De Santiago L.M."/>
            <person name="Hulse-Kemp A.M."/>
            <person name="Ding M."/>
            <person name="Ye W."/>
            <person name="Kirkbride R.C."/>
            <person name="Jenkins J."/>
            <person name="Plott C."/>
            <person name="Lovell J."/>
            <person name="Lin Y.M."/>
            <person name="Vaughn R."/>
            <person name="Liu B."/>
            <person name="Simpson S."/>
            <person name="Scheffler B.E."/>
            <person name="Wen L."/>
            <person name="Saski C.A."/>
            <person name="Grover C.E."/>
            <person name="Hu G."/>
            <person name="Conover J.L."/>
            <person name="Carlson J.W."/>
            <person name="Shu S."/>
            <person name="Boston L.B."/>
            <person name="Williams M."/>
            <person name="Peterson D.G."/>
            <person name="McGee K."/>
            <person name="Jones D.C."/>
            <person name="Wendel J.F."/>
            <person name="Stelly D.M."/>
            <person name="Grimwood J."/>
            <person name="Schmutz J."/>
        </authorList>
    </citation>
    <scope>NUCLEOTIDE SEQUENCE [LARGE SCALE GENOMIC DNA]</scope>
    <source>
        <strain evidence="1">cv. TM-1</strain>
    </source>
</reference>
<dbReference type="InterPro" id="IPR008004">
    <property type="entry name" value="OCTOPUS-like"/>
</dbReference>
<keyword evidence="1" id="KW-1185">Reference proteome</keyword>
<sequence length="231" mass="26456">MSFFFTIVLSLKEEFTFASLSFPVQYNPPPLFTMMNGYREDNSCCYFHPKQVVIGVCPLCLNERLLVLASKQGQRSSSSSSTRAGRSRFLQGVSQKKPHIYLPNIFAFGSLLNRPQPHLNHLKPQDFDDHDASTSQEDSFISIKFEENGVGSWEKGKVSKVSLEHCSMSWKASLSNKSVIQHPKPGGKLRWRKRMGHLFQLVRWKRSNKAEGVKVMKKSWITRTLTKKTKE</sequence>
<proteinExistence type="predicted"/>
<dbReference type="PANTHER" id="PTHR35995:SF1">
    <property type="entry name" value="OS04G0690500 PROTEIN"/>
    <property type="match status" value="1"/>
</dbReference>
<name>A0A1U8L627_GOSHI</name>
<dbReference type="AlphaFoldDB" id="A0A1U8L627"/>
<organism evidence="1 2">
    <name type="scientific">Gossypium hirsutum</name>
    <name type="common">Upland cotton</name>
    <name type="synonym">Gossypium mexicanum</name>
    <dbReference type="NCBI Taxonomy" id="3635"/>
    <lineage>
        <taxon>Eukaryota</taxon>
        <taxon>Viridiplantae</taxon>
        <taxon>Streptophyta</taxon>
        <taxon>Embryophyta</taxon>
        <taxon>Tracheophyta</taxon>
        <taxon>Spermatophyta</taxon>
        <taxon>Magnoliopsida</taxon>
        <taxon>eudicotyledons</taxon>
        <taxon>Gunneridae</taxon>
        <taxon>Pentapetalae</taxon>
        <taxon>rosids</taxon>
        <taxon>malvids</taxon>
        <taxon>Malvales</taxon>
        <taxon>Malvaceae</taxon>
        <taxon>Malvoideae</taxon>
        <taxon>Gossypium</taxon>
    </lineage>
</organism>
<gene>
    <name evidence="2" type="primary">LOC107922894</name>
</gene>
<dbReference type="PaxDb" id="3635-A0A1U8L627"/>
<dbReference type="Proteomes" id="UP000818029">
    <property type="component" value="Chromosome A05"/>
</dbReference>
<protein>
    <submittedName>
        <fullName evidence="2">Uncharacterized protein</fullName>
    </submittedName>
</protein>
<dbReference type="KEGG" id="ghi:107922894"/>
<dbReference type="Pfam" id="PF05340">
    <property type="entry name" value="DUF740"/>
    <property type="match status" value="1"/>
</dbReference>
<evidence type="ECO:0000313" key="2">
    <source>
        <dbReference type="RefSeq" id="XP_016708589.2"/>
    </source>
</evidence>
<dbReference type="GeneID" id="107922894"/>
<dbReference type="PANTHER" id="PTHR35995">
    <property type="entry name" value="OS04G0690500 PROTEIN"/>
    <property type="match status" value="1"/>
</dbReference>
<dbReference type="STRING" id="3635.A0A1U8L627"/>
<dbReference type="OMA" id="FRWRKRM"/>